<evidence type="ECO:0000256" key="10">
    <source>
        <dbReference type="ARBA" id="ARBA00023296"/>
    </source>
</evidence>
<dbReference type="Gene3D" id="2.60.120.550">
    <property type="entry name" value="Penton protein, domain 1"/>
    <property type="match status" value="1"/>
</dbReference>
<keyword evidence="5 11" id="KW-1161">Viral attachment to host cell</keyword>
<dbReference type="GO" id="GO:0019062">
    <property type="term" value="P:virion attachment to host cell"/>
    <property type="evidence" value="ECO:0007669"/>
    <property type="project" value="UniProtKB-UniRule"/>
</dbReference>
<evidence type="ECO:0000256" key="7">
    <source>
        <dbReference type="ARBA" id="ARBA00022890"/>
    </source>
</evidence>
<keyword evidence="10 11" id="KW-1160">Virus entry into host cell</keyword>
<evidence type="ECO:0000256" key="3">
    <source>
        <dbReference type="ARBA" id="ARBA00022581"/>
    </source>
</evidence>
<name>A0A7M1VIJ6_9ADEN</name>
<evidence type="ECO:0000256" key="11">
    <source>
        <dbReference type="HAMAP-Rule" id="MF_04052"/>
    </source>
</evidence>
<organism evidence="12">
    <name type="scientific">Duck atadenovirus A</name>
    <dbReference type="NCBI Taxonomy" id="130328"/>
    <lineage>
        <taxon>Viruses</taxon>
        <taxon>Varidnaviria</taxon>
        <taxon>Bamfordvirae</taxon>
        <taxon>Preplasmiviricota</taxon>
        <taxon>Polisuviricotina</taxon>
        <taxon>Pharingeaviricetes</taxon>
        <taxon>Rowavirales</taxon>
        <taxon>Adenoviridae</taxon>
        <taxon>Barthadenovirus</taxon>
        <taxon>Barthadenovirus galloanserae</taxon>
    </lineage>
</organism>
<sequence length="452" mass="51106">MESFVPPPRVFAPTEGRNSITYNAFAPLQDTTNLYYIDNKTSDIEALNLTNDHSDYFTNIIQNADVSPTESATQDIKLDERSRWSGNLVTLLKTNCPNVTEYNNSNKVRVRLMTDKTDPQNPVYEWVEIEIPEGNYTGNEIIDLLNNAVLEHYLKVGRQNNVEVSDIGVKFDTRMFGLGQDPVTSLIVPGRYTYKAFHPDIVLLPNCGVDFTFSRLNNILGIRKRNPYMKGFIIMYDDLEQGNIPALLDTTKYPAEVLPVLADADNVSYRVQQISTDPPAWQTEYRSWALAYHNKGPIRTTTLLTVPDITGGLGQLYWSIPDSFKAPITFTSNTSNTETLPVVAMQLFPLQQRIVYNASAVYSQLVEQMTNNTKVFNRFPNNEILMQPPYGTLTWISENVPSVADHGQQPLKNSLPGVQRITLTDDRRRTCPYIYKSLARVSPRVISSATLQ</sequence>
<keyword evidence="8 11" id="KW-0426">Late protein</keyword>
<dbReference type="GO" id="GO:0075509">
    <property type="term" value="P:endocytosis involved in viral entry into host cell"/>
    <property type="evidence" value="ECO:0007669"/>
    <property type="project" value="UniProtKB-KW"/>
</dbReference>
<dbReference type="Gene3D" id="3.90.1620.10">
    <property type="entry name" value="adenovirus 2 penton base, domain 2"/>
    <property type="match status" value="1"/>
</dbReference>
<keyword evidence="4 11" id="KW-1162">Viral penetration into host cytoplasm</keyword>
<comment type="caution">
    <text evidence="11">Lacks conserved residue(s) required for the propagation of feature annotation.</text>
</comment>
<gene>
    <name evidence="12" type="primary">penton</name>
    <name evidence="11" type="synonym">L2</name>
</gene>
<comment type="miscellaneous">
    <text evidence="11">All late proteins expressed from the major late promoter are produced by alternative splicing and alternative polyadenylation of the same gene giving rise to non-overlapping ORFs. A leader sequence is present in the N-terminus of all these mRNAs and is recognized by the viral shutoff protein to provide expression although conventional translation via ribosome scanning from the cap has been shut off in the host cell.</text>
</comment>
<keyword evidence="3 11" id="KW-0945">Host-virus interaction</keyword>
<evidence type="ECO:0000256" key="9">
    <source>
        <dbReference type="ARBA" id="ARBA00023275"/>
    </source>
</evidence>
<dbReference type="SMR" id="A0A7M1VIJ6"/>
<dbReference type="RefSeq" id="NP_044706.1">
    <property type="nucleotide sequence ID" value="NC_001813.1"/>
</dbReference>
<dbReference type="Proteomes" id="UP000594078">
    <property type="component" value="Segment"/>
</dbReference>
<evidence type="ECO:0000256" key="1">
    <source>
        <dbReference type="ARBA" id="ARBA00022561"/>
    </source>
</evidence>
<dbReference type="KEGG" id="vg:1732785"/>
<evidence type="ECO:0000256" key="2">
    <source>
        <dbReference type="ARBA" id="ARBA00022562"/>
    </source>
</evidence>
<dbReference type="OrthoDB" id="1939at10239"/>
<dbReference type="Pfam" id="PF01686">
    <property type="entry name" value="Adeno_Penton_B"/>
    <property type="match status" value="1"/>
</dbReference>
<dbReference type="RefSeq" id="AP_000084.1">
    <property type="nucleotide sequence ID" value="AC_000004.1"/>
</dbReference>
<reference evidence="12" key="1">
    <citation type="submission" date="2020-06" db="EMBL/GenBank/DDBJ databases">
        <authorList>
            <person name="Zhang Q."/>
        </authorList>
    </citation>
    <scope>NUCLEOTIDE SEQUENCE [LARGE SCALE GENOMIC DNA]</scope>
    <source>
        <strain evidence="12">JL-EDSV-629</strain>
    </source>
</reference>
<evidence type="ECO:0000256" key="6">
    <source>
        <dbReference type="ARBA" id="ARBA00022844"/>
    </source>
</evidence>
<comment type="subcellular location">
    <subcellularLocation>
        <location evidence="11">Virion</location>
    </subcellularLocation>
    <subcellularLocation>
        <location evidence="11">Host nucleus</location>
    </subcellularLocation>
    <text evidence="11">Located at each vertex of the virion.</text>
</comment>
<comment type="similarity">
    <text evidence="11">Belongs to the adenoviridae penton family.</text>
</comment>
<dbReference type="HAMAP" id="MF_04052">
    <property type="entry name" value="ADV_CAPSP"/>
    <property type="match status" value="1"/>
</dbReference>
<protein>
    <recommendedName>
        <fullName evidence="11">Penton protein</fullName>
        <shortName evidence="11">CP-P</shortName>
    </recommendedName>
    <alternativeName>
        <fullName evidence="11">Penton base protein</fullName>
    </alternativeName>
    <alternativeName>
        <fullName evidence="11">Protein III</fullName>
    </alternativeName>
</protein>
<evidence type="ECO:0000313" key="12">
    <source>
        <dbReference type="EMBL" id="QOS14186.1"/>
    </source>
</evidence>
<dbReference type="InterPro" id="IPR002605">
    <property type="entry name" value="Adeno_Penton_B"/>
</dbReference>
<keyword evidence="7 11" id="KW-1164">Virus endocytosis by host</keyword>
<evidence type="ECO:0000256" key="8">
    <source>
        <dbReference type="ARBA" id="ARBA00022921"/>
    </source>
</evidence>
<dbReference type="GO" id="GO:0005198">
    <property type="term" value="F:structural molecule activity"/>
    <property type="evidence" value="ECO:0007669"/>
    <property type="project" value="UniProtKB-UniRule"/>
</dbReference>
<comment type="subunit">
    <text evidence="11">Interacts with the fiber protein (via N-terminal tail region). Interacts with the capsid vertex protein; this interaction binds the penton base to neighboring peripentonal hexons.</text>
</comment>
<evidence type="ECO:0000256" key="4">
    <source>
        <dbReference type="ARBA" id="ARBA00022595"/>
    </source>
</evidence>
<dbReference type="GO" id="GO:0042025">
    <property type="term" value="C:host cell nucleus"/>
    <property type="evidence" value="ECO:0007669"/>
    <property type="project" value="UniProtKB-SubCell"/>
</dbReference>
<dbReference type="EMBL" id="MT646045">
    <property type="protein sequence ID" value="QOS14186.1"/>
    <property type="molecule type" value="Genomic_DNA"/>
</dbReference>
<accession>A0A7M1VIJ6</accession>
<comment type="function">
    <text evidence="11">Major capsid protein that self-associates to form penton base pentamers, each in the shape of a pentagon, situated at the 12 vertices of the pseudo T=25 capsid. Involved in virus secondary attachment to host cell after initial attachment by the fiber protein, and in endocytosis of virions. As the virus enters the host cell, penton proteins are shed concomitant with virion acidification in the endosome.</text>
</comment>
<keyword evidence="6 11" id="KW-0946">Virion</keyword>
<evidence type="ECO:0000256" key="5">
    <source>
        <dbReference type="ARBA" id="ARBA00022804"/>
    </source>
</evidence>
<keyword evidence="1 11" id="KW-0167">Capsid protein</keyword>
<keyword evidence="2 11" id="KW-1048">Host nucleus</keyword>
<proteinExistence type="evidence at transcript level"/>
<comment type="induction">
    <text evidence="11">Expressed in the late phase of the viral replicative cycle.</text>
</comment>
<dbReference type="GO" id="GO:0039623">
    <property type="term" value="C:T=25 icosahedral viral capsid"/>
    <property type="evidence" value="ECO:0007669"/>
    <property type="project" value="UniProtKB-UniRule"/>
</dbReference>
<keyword evidence="9 11" id="KW-1148">T=25 icosahedral capsid protein</keyword>